<protein>
    <submittedName>
        <fullName evidence="1">Uncharacterized protein</fullName>
    </submittedName>
</protein>
<dbReference type="GO" id="GO:0003677">
    <property type="term" value="F:DNA binding"/>
    <property type="evidence" value="ECO:0007669"/>
    <property type="project" value="InterPro"/>
</dbReference>
<dbReference type="InterPro" id="IPR018841">
    <property type="entry name" value="DUF2442"/>
</dbReference>
<dbReference type="RefSeq" id="WP_009348445.1">
    <property type="nucleotide sequence ID" value="NZ_JH376837.1"/>
</dbReference>
<dbReference type="Gene3D" id="3.30.2020.40">
    <property type="entry name" value="Uncharacterised protein PF10387, DUF2442"/>
    <property type="match status" value="1"/>
</dbReference>
<dbReference type="Pfam" id="PF10387">
    <property type="entry name" value="DUF2442"/>
    <property type="match status" value="1"/>
</dbReference>
<dbReference type="HOGENOM" id="CLU_1764376_0_0_10"/>
<dbReference type="CDD" id="cd00093">
    <property type="entry name" value="HTH_XRE"/>
    <property type="match status" value="1"/>
</dbReference>
<dbReference type="Proteomes" id="UP000015993">
    <property type="component" value="Unassembled WGS sequence"/>
</dbReference>
<dbReference type="STRING" id="679199.HMPREF9332_01904"/>
<evidence type="ECO:0000313" key="1">
    <source>
        <dbReference type="EMBL" id="EHG21023.1"/>
    </source>
</evidence>
<organism evidence="1 2">
    <name type="scientific">Alloprevotella rava F0323</name>
    <dbReference type="NCBI Taxonomy" id="679199"/>
    <lineage>
        <taxon>Bacteria</taxon>
        <taxon>Pseudomonadati</taxon>
        <taxon>Bacteroidota</taxon>
        <taxon>Bacteroidia</taxon>
        <taxon>Bacteroidales</taxon>
        <taxon>Prevotellaceae</taxon>
        <taxon>Alloprevotella</taxon>
    </lineage>
</organism>
<comment type="caution">
    <text evidence="1">The sequence shown here is derived from an EMBL/GenBank/DDBJ whole genome shotgun (WGS) entry which is preliminary data.</text>
</comment>
<dbReference type="eggNOG" id="ENOG5030J24">
    <property type="taxonomic scope" value="Bacteria"/>
</dbReference>
<proteinExistence type="predicted"/>
<dbReference type="AlphaFoldDB" id="G5GEA2"/>
<dbReference type="EMBL" id="ACZK01000036">
    <property type="protein sequence ID" value="EHG21023.1"/>
    <property type="molecule type" value="Genomic_DNA"/>
</dbReference>
<reference evidence="1 2" key="1">
    <citation type="submission" date="2011-08" db="EMBL/GenBank/DDBJ databases">
        <title>The Genome Sequence of Prevotella sp. oral taxon 302 str. F0323.</title>
        <authorList>
            <consortium name="The Broad Institute Genome Sequencing Platform"/>
            <person name="Earl A."/>
            <person name="Ward D."/>
            <person name="Feldgarden M."/>
            <person name="Gevers D."/>
            <person name="Izard J."/>
            <person name="Blanton J.M."/>
            <person name="Baranova O.V."/>
            <person name="Tanner A.C."/>
            <person name="Dewhirst F.E."/>
            <person name="Young S.K."/>
            <person name="Zeng Q."/>
            <person name="Gargeya S."/>
            <person name="Fitzgerald M."/>
            <person name="Haas B."/>
            <person name="Abouelleil A."/>
            <person name="Alvarado L."/>
            <person name="Arachchi H.M."/>
            <person name="Berlin A."/>
            <person name="Brown A."/>
            <person name="Chapman S.B."/>
            <person name="Chen Z."/>
            <person name="Dunbar C."/>
            <person name="Freedman E."/>
            <person name="Gearin G."/>
            <person name="Gellesch M."/>
            <person name="Goldberg J."/>
            <person name="Griggs A."/>
            <person name="Gujja S."/>
            <person name="Heiman D."/>
            <person name="Howarth C."/>
            <person name="Larson L."/>
            <person name="Lui A."/>
            <person name="MacDonald P.J.P."/>
            <person name="Montmayeur A."/>
            <person name="Murphy C."/>
            <person name="Neiman D."/>
            <person name="Pearson M."/>
            <person name="Priest M."/>
            <person name="Roberts A."/>
            <person name="Saif S."/>
            <person name="Shea T."/>
            <person name="Shenoy N."/>
            <person name="Sisk P."/>
            <person name="Stolte C."/>
            <person name="Sykes S."/>
            <person name="Wortman J."/>
            <person name="Nusbaum C."/>
            <person name="Birren B."/>
        </authorList>
    </citation>
    <scope>NUCLEOTIDE SEQUENCE [LARGE SCALE GENOMIC DNA]</scope>
    <source>
        <strain evidence="1 2">F0323</strain>
    </source>
</reference>
<keyword evidence="2" id="KW-1185">Reference proteome</keyword>
<accession>G5GEA2</accession>
<name>G5GEA2_9BACT</name>
<evidence type="ECO:0000313" key="2">
    <source>
        <dbReference type="Proteomes" id="UP000015993"/>
    </source>
</evidence>
<dbReference type="SUPFAM" id="SSF47413">
    <property type="entry name" value="lambda repressor-like DNA-binding domains"/>
    <property type="match status" value="1"/>
</dbReference>
<sequence>MKVKVWTTDTEIWIEREDGTRGFERFADYPRLREATQEERKTYEVLPKGLHWEVLDEDLSFEGFFNKKEHTALYRFFMQHPELNASAIARRLGISQSLFAQYISGNKRPSAEREQQIAEQIRRIGAELMAVSL</sequence>
<dbReference type="InterPro" id="IPR001387">
    <property type="entry name" value="Cro/C1-type_HTH"/>
</dbReference>
<dbReference type="InterPro" id="IPR010982">
    <property type="entry name" value="Lambda_DNA-bd_dom_sf"/>
</dbReference>
<dbReference type="Gene3D" id="1.10.260.40">
    <property type="entry name" value="lambda repressor-like DNA-binding domains"/>
    <property type="match status" value="1"/>
</dbReference>
<gene>
    <name evidence="1" type="ORF">HMPREF9332_01904</name>
</gene>
<dbReference type="OrthoDB" id="9807561at2"/>
<dbReference type="PATRIC" id="fig|679199.3.peg.2110"/>